<organism evidence="6 7">
    <name type="scientific">Eucalyptus globulus</name>
    <name type="common">Tasmanian blue gum</name>
    <dbReference type="NCBI Taxonomy" id="34317"/>
    <lineage>
        <taxon>Eukaryota</taxon>
        <taxon>Viridiplantae</taxon>
        <taxon>Streptophyta</taxon>
        <taxon>Embryophyta</taxon>
        <taxon>Tracheophyta</taxon>
        <taxon>Spermatophyta</taxon>
        <taxon>Magnoliopsida</taxon>
        <taxon>eudicotyledons</taxon>
        <taxon>Gunneridae</taxon>
        <taxon>Pentapetalae</taxon>
        <taxon>rosids</taxon>
        <taxon>malvids</taxon>
        <taxon>Myrtales</taxon>
        <taxon>Myrtaceae</taxon>
        <taxon>Myrtoideae</taxon>
        <taxon>Eucalypteae</taxon>
        <taxon>Eucalyptus</taxon>
    </lineage>
</organism>
<dbReference type="InterPro" id="IPR036514">
    <property type="entry name" value="SGNH_hydro_sf"/>
</dbReference>
<protein>
    <recommendedName>
        <fullName evidence="8">GDSL esterase/lipase</fullName>
    </recommendedName>
</protein>
<keyword evidence="7" id="KW-1185">Reference proteome</keyword>
<comment type="caution">
    <text evidence="6">The sequence shown here is derived from an EMBL/GenBank/DDBJ whole genome shotgun (WGS) entry which is preliminary data.</text>
</comment>
<keyword evidence="3" id="KW-0442">Lipid degradation</keyword>
<dbReference type="EMBL" id="JBJKBG010000001">
    <property type="protein sequence ID" value="KAL3754126.1"/>
    <property type="molecule type" value="Genomic_DNA"/>
</dbReference>
<evidence type="ECO:0000256" key="3">
    <source>
        <dbReference type="ARBA" id="ARBA00022963"/>
    </source>
</evidence>
<dbReference type="AlphaFoldDB" id="A0ABD3LQR8"/>
<proteinExistence type="inferred from homology"/>
<dbReference type="PANTHER" id="PTHR46020">
    <property type="entry name" value="OSJNBB0059K02.9 PROTEIN"/>
    <property type="match status" value="1"/>
</dbReference>
<comment type="similarity">
    <text evidence="1">Belongs to the 'GDSL' lipolytic enzyme family.</text>
</comment>
<dbReference type="GO" id="GO:0016042">
    <property type="term" value="P:lipid catabolic process"/>
    <property type="evidence" value="ECO:0007669"/>
    <property type="project" value="UniProtKB-KW"/>
</dbReference>
<dbReference type="Pfam" id="PF00657">
    <property type="entry name" value="Lipase_GDSL"/>
    <property type="match status" value="1"/>
</dbReference>
<evidence type="ECO:0008006" key="8">
    <source>
        <dbReference type="Google" id="ProtNLM"/>
    </source>
</evidence>
<dbReference type="PANTHER" id="PTHR46020:SF32">
    <property type="entry name" value="GDSL ESTERASE_LIPASE"/>
    <property type="match status" value="1"/>
</dbReference>
<dbReference type="Gene3D" id="3.40.50.1110">
    <property type="entry name" value="SGNH hydrolase"/>
    <property type="match status" value="1"/>
</dbReference>
<dbReference type="InterPro" id="IPR035669">
    <property type="entry name" value="SGNH_plant_lipase-like"/>
</dbReference>
<keyword evidence="5" id="KW-0732">Signal</keyword>
<evidence type="ECO:0000313" key="6">
    <source>
        <dbReference type="EMBL" id="KAL3754126.1"/>
    </source>
</evidence>
<evidence type="ECO:0000313" key="7">
    <source>
        <dbReference type="Proteomes" id="UP001634007"/>
    </source>
</evidence>
<dbReference type="InterPro" id="IPR001087">
    <property type="entry name" value="GDSL"/>
</dbReference>
<feature type="signal peptide" evidence="5">
    <location>
        <begin position="1"/>
        <end position="31"/>
    </location>
</feature>
<evidence type="ECO:0000256" key="5">
    <source>
        <dbReference type="SAM" id="SignalP"/>
    </source>
</evidence>
<dbReference type="CDD" id="cd01837">
    <property type="entry name" value="SGNH_plant_lipase_like"/>
    <property type="match status" value="1"/>
</dbReference>
<accession>A0ABD3LQR8</accession>
<dbReference type="GO" id="GO:0016787">
    <property type="term" value="F:hydrolase activity"/>
    <property type="evidence" value="ECO:0007669"/>
    <property type="project" value="UniProtKB-KW"/>
</dbReference>
<evidence type="ECO:0000256" key="2">
    <source>
        <dbReference type="ARBA" id="ARBA00022801"/>
    </source>
</evidence>
<dbReference type="Proteomes" id="UP001634007">
    <property type="component" value="Unassembled WGS sequence"/>
</dbReference>
<dbReference type="SUPFAM" id="SSF52266">
    <property type="entry name" value="SGNH hydrolase"/>
    <property type="match status" value="1"/>
</dbReference>
<keyword evidence="2" id="KW-0378">Hydrolase</keyword>
<evidence type="ECO:0000256" key="4">
    <source>
        <dbReference type="ARBA" id="ARBA00023098"/>
    </source>
</evidence>
<feature type="chain" id="PRO_5044757242" description="GDSL esterase/lipase" evidence="5">
    <location>
        <begin position="32"/>
        <end position="367"/>
    </location>
</feature>
<keyword evidence="4" id="KW-0443">Lipid metabolism</keyword>
<name>A0ABD3LQR8_EUCGL</name>
<evidence type="ECO:0000256" key="1">
    <source>
        <dbReference type="ARBA" id="ARBA00008668"/>
    </source>
</evidence>
<reference evidence="6 7" key="1">
    <citation type="submission" date="2024-11" db="EMBL/GenBank/DDBJ databases">
        <title>Chromosome-level genome assembly of Eucalyptus globulus Labill. provides insights into its genome evolution.</title>
        <authorList>
            <person name="Li X."/>
        </authorList>
    </citation>
    <scope>NUCLEOTIDE SEQUENCE [LARGE SCALE GENOMIC DNA]</scope>
    <source>
        <strain evidence="6">CL2024</strain>
        <tissue evidence="6">Fresh tender leaves</tissue>
    </source>
</reference>
<gene>
    <name evidence="6" type="ORF">ACJRO7_001385</name>
</gene>
<sequence>MVLQKLAVSSLFSPLLLWVLFVSGHPSLVECASRHHHHHHHRHHRTHHADDRRAVFRPTKMFVFGDSYADTGNNPKALANSWKAPYGITFPGRPTGRYSDGRVLTDFLAAHFGLRSPIPYRWREVGSKYVEHGMNFAYGGTGVFNTLFPQPNMTVQIDLFQQLIAESVYTALDLQSSLALVTNSGNDYSAYLAKNGSYEDLPQFIIQVVNQLVLDIKRIHSLGVKLIAIAGLQPLGCLPRTTVSNSFRTCNATANSLVTFHNQLLQQAVAKLNNQTRSSPAFVVVNLYTSFMSVLNGKGSTKFREPLTPCCTGINSSYSCGSVDETGQKQYELCKDPKGMFFWDMVHPTQEGWRAVFAALGHNLKQL</sequence>